<sequence>MTEEMDLWLRSIALPYALLRIALGLNICLHGVVRWRVGLRNFAESLLPMFQKTALPVWSVYGFGYVLPIVEAVIGACVLFGFQTRRALISGSVLMLVLMFGSTLRQDWPTVGVQLTYSLVYSLLLAGIRFNSYSIDRQLSRSL</sequence>
<dbReference type="InterPro" id="IPR032808">
    <property type="entry name" value="DoxX"/>
</dbReference>
<dbReference type="KEGG" id="adin:H7849_01615"/>
<dbReference type="AlphaFoldDB" id="A0A7G8BJL4"/>
<gene>
    <name evidence="6" type="ORF">H7849_01615</name>
</gene>
<keyword evidence="7" id="KW-1185">Reference proteome</keyword>
<reference evidence="6 7" key="1">
    <citation type="submission" date="2020-08" db="EMBL/GenBank/DDBJ databases">
        <title>Edaphobacter telluris sp. nov. and Acidobacterium dinghuensis sp. nov., two acidobacteria isolated from forest soil.</title>
        <authorList>
            <person name="Fu J."/>
            <person name="Qiu L."/>
        </authorList>
    </citation>
    <scope>NUCLEOTIDE SEQUENCE [LARGE SCALE GENOMIC DNA]</scope>
    <source>
        <strain evidence="6">4Y35</strain>
    </source>
</reference>
<organism evidence="6 7">
    <name type="scientific">Alloacidobacterium dinghuense</name>
    <dbReference type="NCBI Taxonomy" id="2763107"/>
    <lineage>
        <taxon>Bacteria</taxon>
        <taxon>Pseudomonadati</taxon>
        <taxon>Acidobacteriota</taxon>
        <taxon>Terriglobia</taxon>
        <taxon>Terriglobales</taxon>
        <taxon>Acidobacteriaceae</taxon>
        <taxon>Alloacidobacterium</taxon>
    </lineage>
</organism>
<proteinExistence type="predicted"/>
<evidence type="ECO:0000256" key="1">
    <source>
        <dbReference type="ARBA" id="ARBA00004141"/>
    </source>
</evidence>
<name>A0A7G8BJL4_9BACT</name>
<dbReference type="GO" id="GO:0016020">
    <property type="term" value="C:membrane"/>
    <property type="evidence" value="ECO:0007669"/>
    <property type="project" value="UniProtKB-SubCell"/>
</dbReference>
<dbReference type="RefSeq" id="WP_186743688.1">
    <property type="nucleotide sequence ID" value="NZ_CP060394.1"/>
</dbReference>
<protein>
    <submittedName>
        <fullName evidence="6">DoxX family membrane protein</fullName>
    </submittedName>
</protein>
<feature type="transmembrane region" description="Helical" evidence="5">
    <location>
        <begin position="111"/>
        <end position="131"/>
    </location>
</feature>
<evidence type="ECO:0000313" key="7">
    <source>
        <dbReference type="Proteomes" id="UP000515312"/>
    </source>
</evidence>
<evidence type="ECO:0000256" key="4">
    <source>
        <dbReference type="ARBA" id="ARBA00023136"/>
    </source>
</evidence>
<dbReference type="Pfam" id="PF07681">
    <property type="entry name" value="DoxX"/>
    <property type="match status" value="1"/>
</dbReference>
<feature type="transmembrane region" description="Helical" evidence="5">
    <location>
        <begin position="55"/>
        <end position="80"/>
    </location>
</feature>
<evidence type="ECO:0000256" key="2">
    <source>
        <dbReference type="ARBA" id="ARBA00022692"/>
    </source>
</evidence>
<comment type="subcellular location">
    <subcellularLocation>
        <location evidence="1">Membrane</location>
        <topology evidence="1">Multi-pass membrane protein</topology>
    </subcellularLocation>
</comment>
<evidence type="ECO:0000256" key="3">
    <source>
        <dbReference type="ARBA" id="ARBA00022989"/>
    </source>
</evidence>
<evidence type="ECO:0000256" key="5">
    <source>
        <dbReference type="SAM" id="Phobius"/>
    </source>
</evidence>
<evidence type="ECO:0000313" key="6">
    <source>
        <dbReference type="EMBL" id="QNI32734.1"/>
    </source>
</evidence>
<keyword evidence="4 5" id="KW-0472">Membrane</keyword>
<feature type="transmembrane region" description="Helical" evidence="5">
    <location>
        <begin position="12"/>
        <end position="35"/>
    </location>
</feature>
<keyword evidence="3 5" id="KW-1133">Transmembrane helix</keyword>
<dbReference type="EMBL" id="CP060394">
    <property type="protein sequence ID" value="QNI32734.1"/>
    <property type="molecule type" value="Genomic_DNA"/>
</dbReference>
<keyword evidence="2 5" id="KW-0812">Transmembrane</keyword>
<accession>A0A7G8BJL4</accession>
<feature type="transmembrane region" description="Helical" evidence="5">
    <location>
        <begin position="87"/>
        <end position="105"/>
    </location>
</feature>
<dbReference type="Proteomes" id="UP000515312">
    <property type="component" value="Chromosome"/>
</dbReference>